<reference evidence="2 3" key="1">
    <citation type="journal article" date="2006" name="J. Bacteriol.">
        <title>Comparative genomic evidence for a close relationship between the dimorphic prosthecate bacteria Hyphomonas neptunium and Caulobacter crescentus.</title>
        <authorList>
            <person name="Badger J.H."/>
            <person name="Hoover T.R."/>
            <person name="Brun Y.V."/>
            <person name="Weiner R.M."/>
            <person name="Laub M.T."/>
            <person name="Alexandre G."/>
            <person name="Mrazek J."/>
            <person name="Ren Q."/>
            <person name="Paulsen I.T."/>
            <person name="Nelson K.E."/>
            <person name="Khouri H.M."/>
            <person name="Radune D."/>
            <person name="Sosa J."/>
            <person name="Dodson R.J."/>
            <person name="Sullivan S.A."/>
            <person name="Rosovitz M.J."/>
            <person name="Madupu R."/>
            <person name="Brinkac L.M."/>
            <person name="Durkin A.S."/>
            <person name="Daugherty S.C."/>
            <person name="Kothari S.P."/>
            <person name="Giglio M.G."/>
            <person name="Zhou L."/>
            <person name="Haft D.H."/>
            <person name="Selengut J.D."/>
            <person name="Davidsen T.M."/>
            <person name="Yang Q."/>
            <person name="Zafar N."/>
            <person name="Ward N.L."/>
        </authorList>
    </citation>
    <scope>NUCLEOTIDE SEQUENCE [LARGE SCALE GENOMIC DNA]</scope>
    <source>
        <strain evidence="2 3">ATCC 15444</strain>
    </source>
</reference>
<dbReference type="EMBL" id="CP000158">
    <property type="protein sequence ID" value="ABI78214.1"/>
    <property type="molecule type" value="Genomic_DNA"/>
</dbReference>
<dbReference type="Proteomes" id="UP000001959">
    <property type="component" value="Chromosome"/>
</dbReference>
<dbReference type="HOGENOM" id="CLU_1473288_0_0_5"/>
<protein>
    <submittedName>
        <fullName evidence="2">Uncharacterized protein</fullName>
    </submittedName>
</protein>
<accession>Q0BXE1</accession>
<dbReference type="KEGG" id="hne:HNE_3177"/>
<evidence type="ECO:0000256" key="1">
    <source>
        <dbReference type="SAM" id="MobiDB-lite"/>
    </source>
</evidence>
<feature type="region of interest" description="Disordered" evidence="1">
    <location>
        <begin position="1"/>
        <end position="35"/>
    </location>
</feature>
<organism evidence="2 3">
    <name type="scientific">Hyphomonas neptunium (strain ATCC 15444)</name>
    <dbReference type="NCBI Taxonomy" id="228405"/>
    <lineage>
        <taxon>Bacteria</taxon>
        <taxon>Pseudomonadati</taxon>
        <taxon>Pseudomonadota</taxon>
        <taxon>Alphaproteobacteria</taxon>
        <taxon>Hyphomonadales</taxon>
        <taxon>Hyphomonadaceae</taxon>
        <taxon>Hyphomonas</taxon>
    </lineage>
</organism>
<proteinExistence type="predicted"/>
<dbReference type="STRING" id="228405.HNE_3177"/>
<gene>
    <name evidence="2" type="ordered locus">HNE_3177</name>
</gene>
<evidence type="ECO:0000313" key="3">
    <source>
        <dbReference type="Proteomes" id="UP000001959"/>
    </source>
</evidence>
<sequence length="183" mass="19531">MPRRDRNPESLIGASDTRNGTVRPAPKVGRTPFQGDARSGVCAKLEAMKHALFLAALPALLALPALADVKPADAAPFAGSWQIAFPDGEGVIVNVPQVSCEDPAVITQLDEDTLHARTPGGDMGAWDVKAFGGRFPWWREDGASLVADWVRDDAFLLAGKDATGIQTDWANAKQWTRCPAAAE</sequence>
<keyword evidence="3" id="KW-1185">Reference proteome</keyword>
<name>Q0BXE1_HYPNA</name>
<dbReference type="AlphaFoldDB" id="Q0BXE1"/>
<dbReference type="eggNOG" id="ENOG502ZPYM">
    <property type="taxonomic scope" value="Bacteria"/>
</dbReference>
<evidence type="ECO:0000313" key="2">
    <source>
        <dbReference type="EMBL" id="ABI78214.1"/>
    </source>
</evidence>